<keyword evidence="1" id="KW-1133">Transmembrane helix</keyword>
<keyword evidence="3" id="KW-1185">Reference proteome</keyword>
<organism evidence="2 3">
    <name type="scientific">Erythranthe guttata</name>
    <name type="common">Yellow monkey flower</name>
    <name type="synonym">Mimulus guttatus</name>
    <dbReference type="NCBI Taxonomy" id="4155"/>
    <lineage>
        <taxon>Eukaryota</taxon>
        <taxon>Viridiplantae</taxon>
        <taxon>Streptophyta</taxon>
        <taxon>Embryophyta</taxon>
        <taxon>Tracheophyta</taxon>
        <taxon>Spermatophyta</taxon>
        <taxon>Magnoliopsida</taxon>
        <taxon>eudicotyledons</taxon>
        <taxon>Gunneridae</taxon>
        <taxon>Pentapetalae</taxon>
        <taxon>asterids</taxon>
        <taxon>lamiids</taxon>
        <taxon>Lamiales</taxon>
        <taxon>Phrymaceae</taxon>
        <taxon>Erythranthe</taxon>
    </lineage>
</organism>
<keyword evidence="1" id="KW-0812">Transmembrane</keyword>
<keyword evidence="1" id="KW-0472">Membrane</keyword>
<sequence>MATVITELLLTTTTMKMMILEILLHANAEIQNQTPKIPNIYISRKKPYFDTSFSKYISPYHYMHIFSIGIPTKNCIFFLKFSIFDFFFSLFLRLFYFYLKIPQSTQYYCS</sequence>
<gene>
    <name evidence="2" type="ORF">MIMGU_mgv1a016725mg</name>
</gene>
<dbReference type="Proteomes" id="UP000030748">
    <property type="component" value="Unassembled WGS sequence"/>
</dbReference>
<feature type="transmembrane region" description="Helical" evidence="1">
    <location>
        <begin position="77"/>
        <end position="99"/>
    </location>
</feature>
<dbReference type="AlphaFoldDB" id="A0A022QL15"/>
<proteinExistence type="predicted"/>
<evidence type="ECO:0000256" key="1">
    <source>
        <dbReference type="SAM" id="Phobius"/>
    </source>
</evidence>
<accession>A0A022QL15</accession>
<evidence type="ECO:0000313" key="2">
    <source>
        <dbReference type="EMBL" id="EYU28636.1"/>
    </source>
</evidence>
<reference evidence="2 3" key="1">
    <citation type="journal article" date="2013" name="Proc. Natl. Acad. Sci. U.S.A.">
        <title>Fine-scale variation in meiotic recombination in Mimulus inferred from population shotgun sequencing.</title>
        <authorList>
            <person name="Hellsten U."/>
            <person name="Wright K.M."/>
            <person name="Jenkins J."/>
            <person name="Shu S."/>
            <person name="Yuan Y."/>
            <person name="Wessler S.R."/>
            <person name="Schmutz J."/>
            <person name="Willis J.H."/>
            <person name="Rokhsar D.S."/>
        </authorList>
    </citation>
    <scope>NUCLEOTIDE SEQUENCE [LARGE SCALE GENOMIC DNA]</scope>
    <source>
        <strain evidence="3">cv. DUN x IM62</strain>
    </source>
</reference>
<protein>
    <submittedName>
        <fullName evidence="2">Uncharacterized protein</fullName>
    </submittedName>
</protein>
<evidence type="ECO:0000313" key="3">
    <source>
        <dbReference type="Proteomes" id="UP000030748"/>
    </source>
</evidence>
<dbReference type="EMBL" id="KI631325">
    <property type="protein sequence ID" value="EYU28636.1"/>
    <property type="molecule type" value="Genomic_DNA"/>
</dbReference>
<name>A0A022QL15_ERYGU</name>